<dbReference type="EMBL" id="LKEA01000029">
    <property type="protein sequence ID" value="ROV97352.1"/>
    <property type="molecule type" value="Genomic_DNA"/>
</dbReference>
<organism evidence="1 2">
    <name type="scientific">Cytospora schulzeri</name>
    <dbReference type="NCBI Taxonomy" id="448051"/>
    <lineage>
        <taxon>Eukaryota</taxon>
        <taxon>Fungi</taxon>
        <taxon>Dikarya</taxon>
        <taxon>Ascomycota</taxon>
        <taxon>Pezizomycotina</taxon>
        <taxon>Sordariomycetes</taxon>
        <taxon>Sordariomycetidae</taxon>
        <taxon>Diaporthales</taxon>
        <taxon>Cytosporaceae</taxon>
        <taxon>Cytospora</taxon>
    </lineage>
</organism>
<name>A0A423W1X1_9PEZI</name>
<evidence type="ECO:0000313" key="2">
    <source>
        <dbReference type="Proteomes" id="UP000283895"/>
    </source>
</evidence>
<protein>
    <submittedName>
        <fullName evidence="1">Uncharacterized protein</fullName>
    </submittedName>
</protein>
<comment type="caution">
    <text evidence="1">The sequence shown here is derived from an EMBL/GenBank/DDBJ whole genome shotgun (WGS) entry which is preliminary data.</text>
</comment>
<dbReference type="AlphaFoldDB" id="A0A423W1X1"/>
<gene>
    <name evidence="1" type="ORF">VMCG_06914</name>
</gene>
<dbReference type="OrthoDB" id="2151982at2759"/>
<sequence length="191" mass="21077">MDLPHLGDAPRRYPDFCLSISARLIRTLTDVLTSACSGREENLVISVGSGSGLLEAHMQSLWSSSPGCNLTIEGVEVRTAGQARPVNRYLSEEHYTTVRGTFEVSPRAREASALMFVYPREPVLIQRYLQAAREDEDSPLRTVVWLGPKADWDTFDECLQGVPGFGSVEIPGDCGVVEYEMMAVLTRLPLS</sequence>
<reference evidence="1 2" key="1">
    <citation type="submission" date="2015-09" db="EMBL/GenBank/DDBJ databases">
        <title>Host preference determinants of Valsa canker pathogens revealed by comparative genomics.</title>
        <authorList>
            <person name="Yin Z."/>
            <person name="Huang L."/>
        </authorList>
    </citation>
    <scope>NUCLEOTIDE SEQUENCE [LARGE SCALE GENOMIC DNA]</scope>
    <source>
        <strain evidence="1 2">03-1</strain>
    </source>
</reference>
<keyword evidence="2" id="KW-1185">Reference proteome</keyword>
<proteinExistence type="predicted"/>
<evidence type="ECO:0000313" key="1">
    <source>
        <dbReference type="EMBL" id="ROV97352.1"/>
    </source>
</evidence>
<accession>A0A423W1X1</accession>
<dbReference type="Proteomes" id="UP000283895">
    <property type="component" value="Unassembled WGS sequence"/>
</dbReference>